<dbReference type="AlphaFoldDB" id="A0A2N5C1W7"/>
<evidence type="ECO:0000256" key="1">
    <source>
        <dbReference type="SAM" id="Phobius"/>
    </source>
</evidence>
<evidence type="ECO:0000313" key="3">
    <source>
        <dbReference type="Proteomes" id="UP000234341"/>
    </source>
</evidence>
<dbReference type="Proteomes" id="UP000234341">
    <property type="component" value="Unassembled WGS sequence"/>
</dbReference>
<dbReference type="OrthoDB" id="8562850at2"/>
<dbReference type="EMBL" id="PJRP01000035">
    <property type="protein sequence ID" value="PLP96213.1"/>
    <property type="molecule type" value="Genomic_DNA"/>
</dbReference>
<reference evidence="2 3" key="1">
    <citation type="submission" date="2017-12" db="EMBL/GenBank/DDBJ databases">
        <title>Genome sequence of the active heterotrophic nitrifier-denitrifier, Cupriavidus pauculus UM1.</title>
        <authorList>
            <person name="Putonti C."/>
            <person name="Castignetti D."/>
        </authorList>
    </citation>
    <scope>NUCLEOTIDE SEQUENCE [LARGE SCALE GENOMIC DNA]</scope>
    <source>
        <strain evidence="2 3">UM1</strain>
    </source>
</reference>
<name>A0A2N5C1W7_9BURK</name>
<protein>
    <submittedName>
        <fullName evidence="2">Riboflavin biosynthesis protein RibA</fullName>
    </submittedName>
</protein>
<dbReference type="RefSeq" id="WP_101685737.1">
    <property type="nucleotide sequence ID" value="NZ_PJRP01000035.1"/>
</dbReference>
<keyword evidence="1" id="KW-0472">Membrane</keyword>
<organism evidence="2 3">
    <name type="scientific">Cupriavidus pauculus</name>
    <dbReference type="NCBI Taxonomy" id="82633"/>
    <lineage>
        <taxon>Bacteria</taxon>
        <taxon>Pseudomonadati</taxon>
        <taxon>Pseudomonadota</taxon>
        <taxon>Betaproteobacteria</taxon>
        <taxon>Burkholderiales</taxon>
        <taxon>Burkholderiaceae</taxon>
        <taxon>Cupriavidus</taxon>
    </lineage>
</organism>
<proteinExistence type="predicted"/>
<sequence>MTGNLISGEAANTRIAALYDTEADATQAVDLVCSTARLSAGQVKLVHPHEAHFGRKLEPDEDGIARTAIRSHLTLGACGLILGLLVVAVLYLQHVAWVTQNPWPSALAGAFIGAMLGMMGGGLITARPDHQAVIAPVRDAVKLGRWAVLVNPESPQQCDDAMRTLRGTHAEVMRSV</sequence>
<keyword evidence="1" id="KW-1133">Transmembrane helix</keyword>
<accession>A0A2N5C1W7</accession>
<gene>
    <name evidence="2" type="ORF">CYJ10_33475</name>
</gene>
<keyword evidence="1" id="KW-0812">Transmembrane</keyword>
<feature type="transmembrane region" description="Helical" evidence="1">
    <location>
        <begin position="106"/>
        <end position="126"/>
    </location>
</feature>
<evidence type="ECO:0000313" key="2">
    <source>
        <dbReference type="EMBL" id="PLP96213.1"/>
    </source>
</evidence>
<feature type="transmembrane region" description="Helical" evidence="1">
    <location>
        <begin position="73"/>
        <end position="94"/>
    </location>
</feature>
<comment type="caution">
    <text evidence="2">The sequence shown here is derived from an EMBL/GenBank/DDBJ whole genome shotgun (WGS) entry which is preliminary data.</text>
</comment>